<reference evidence="1" key="1">
    <citation type="journal article" date="2019" name="Sci. Rep.">
        <title>Draft genome of Tanacetum cinerariifolium, the natural source of mosquito coil.</title>
        <authorList>
            <person name="Yamashiro T."/>
            <person name="Shiraishi A."/>
            <person name="Satake H."/>
            <person name="Nakayama K."/>
        </authorList>
    </citation>
    <scope>NUCLEOTIDE SEQUENCE</scope>
</reference>
<sequence length="97" mass="11498">RVDVVQRKCTKGLMQLVYVTAASSRLMLLGKDYSDAEAEEDPFQRTHKWRLVKEKFGSPLPNVDKEKALWVELKRLFKPDADDMLWKLQRYMHYPIT</sequence>
<protein>
    <submittedName>
        <fullName evidence="1">Uncharacterized protein</fullName>
    </submittedName>
</protein>
<proteinExistence type="predicted"/>
<accession>A0A699SQ45</accession>
<gene>
    <name evidence="1" type="ORF">Tci_871991</name>
</gene>
<feature type="non-terminal residue" evidence="1">
    <location>
        <position position="1"/>
    </location>
</feature>
<evidence type="ECO:0000313" key="1">
    <source>
        <dbReference type="EMBL" id="GFD00022.1"/>
    </source>
</evidence>
<dbReference type="AlphaFoldDB" id="A0A699SQ45"/>
<organism evidence="1">
    <name type="scientific">Tanacetum cinerariifolium</name>
    <name type="common">Dalmatian daisy</name>
    <name type="synonym">Chrysanthemum cinerariifolium</name>
    <dbReference type="NCBI Taxonomy" id="118510"/>
    <lineage>
        <taxon>Eukaryota</taxon>
        <taxon>Viridiplantae</taxon>
        <taxon>Streptophyta</taxon>
        <taxon>Embryophyta</taxon>
        <taxon>Tracheophyta</taxon>
        <taxon>Spermatophyta</taxon>
        <taxon>Magnoliopsida</taxon>
        <taxon>eudicotyledons</taxon>
        <taxon>Gunneridae</taxon>
        <taxon>Pentapetalae</taxon>
        <taxon>asterids</taxon>
        <taxon>campanulids</taxon>
        <taxon>Asterales</taxon>
        <taxon>Asteraceae</taxon>
        <taxon>Asteroideae</taxon>
        <taxon>Anthemideae</taxon>
        <taxon>Anthemidinae</taxon>
        <taxon>Tanacetum</taxon>
    </lineage>
</organism>
<comment type="caution">
    <text evidence="1">The sequence shown here is derived from an EMBL/GenBank/DDBJ whole genome shotgun (WGS) entry which is preliminary data.</text>
</comment>
<name>A0A699SQ45_TANCI</name>
<dbReference type="EMBL" id="BKCJ011182228">
    <property type="protein sequence ID" value="GFD00022.1"/>
    <property type="molecule type" value="Genomic_DNA"/>
</dbReference>